<feature type="region of interest" description="Disordered" evidence="1">
    <location>
        <begin position="1"/>
        <end position="27"/>
    </location>
</feature>
<evidence type="ECO:0000313" key="3">
    <source>
        <dbReference type="EMBL" id="MBC9811038.1"/>
    </source>
</evidence>
<dbReference type="InterPro" id="IPR025295">
    <property type="entry name" value="eCIS_core_dom"/>
</dbReference>
<protein>
    <submittedName>
        <fullName evidence="3">DUF4157 domain-containing protein</fullName>
    </submittedName>
</protein>
<dbReference type="Pfam" id="PF13699">
    <property type="entry name" value="eCIS_core"/>
    <property type="match status" value="1"/>
</dbReference>
<dbReference type="EMBL" id="JACVEL010000001">
    <property type="protein sequence ID" value="MBC9811038.1"/>
    <property type="molecule type" value="Genomic_DNA"/>
</dbReference>
<sequence length="375" mass="41029">MKTGTQQTRSRQEVYTNAQKQNSMGGILQTYKNKIAQRMEPDEEELLQRQPNNTGLPDNLKSGIENLSGYSMNDVKVHYNSSQPATLQAHAYAQGTDIHVAPGQEKHLPHEAWHVVQQKQGRVKATRQMKGKVNINDDAGLEKEADVMGAKAQNSSLTSVQRKLKNSSGVPMIQKYSETKRFKTSENDHYRVDKSGKDEIGVKDGTAVPSPANLMTNTGNTWYGFKRYQYTGQYENDCLQFAQHLARTIANLNNGEMFKVTIAGMPMDFAVNNSHTQAADDNFGPNETTNPSIGEAYSTVPKTGAVLTGCSFHIATVVAKDGGDNITCEADAGDVGRMAPVFDMYNTNISSNATFHATYKAAYGGDLAVTGKLSL</sequence>
<feature type="compositionally biased region" description="Polar residues" evidence="1">
    <location>
        <begin position="1"/>
        <end position="24"/>
    </location>
</feature>
<proteinExistence type="predicted"/>
<dbReference type="RefSeq" id="WP_163492293.1">
    <property type="nucleotide sequence ID" value="NZ_JACVEL010000001.1"/>
</dbReference>
<keyword evidence="4" id="KW-1185">Reference proteome</keyword>
<accession>A0A8J6P9H7</accession>
<dbReference type="Proteomes" id="UP000652681">
    <property type="component" value="Unassembled WGS sequence"/>
</dbReference>
<evidence type="ECO:0000313" key="4">
    <source>
        <dbReference type="Proteomes" id="UP000652681"/>
    </source>
</evidence>
<organism evidence="3 4">
    <name type="scientific">Taishania pollutisoli</name>
    <dbReference type="NCBI Taxonomy" id="2766479"/>
    <lineage>
        <taxon>Bacteria</taxon>
        <taxon>Pseudomonadati</taxon>
        <taxon>Bacteroidota</taxon>
        <taxon>Flavobacteriia</taxon>
        <taxon>Flavobacteriales</taxon>
        <taxon>Crocinitomicaceae</taxon>
        <taxon>Taishania</taxon>
    </lineage>
</organism>
<comment type="caution">
    <text evidence="3">The sequence shown here is derived from an EMBL/GenBank/DDBJ whole genome shotgun (WGS) entry which is preliminary data.</text>
</comment>
<evidence type="ECO:0000256" key="1">
    <source>
        <dbReference type="SAM" id="MobiDB-lite"/>
    </source>
</evidence>
<name>A0A8J6P9H7_9FLAO</name>
<reference evidence="3" key="1">
    <citation type="submission" date="2020-09" db="EMBL/GenBank/DDBJ databases">
        <title>Taishania pollutisoli gen. nov., sp. nov., Isolated from Tetrabromobisphenol A-Contaminated Soil.</title>
        <authorList>
            <person name="Chen Q."/>
        </authorList>
    </citation>
    <scope>NUCLEOTIDE SEQUENCE</scope>
    <source>
        <strain evidence="3">CZZ-1</strain>
    </source>
</reference>
<feature type="domain" description="eCIS core" evidence="2">
    <location>
        <begin position="56"/>
        <end position="121"/>
    </location>
</feature>
<gene>
    <name evidence="3" type="ORF">H9Y05_00985</name>
</gene>
<evidence type="ECO:0000259" key="2">
    <source>
        <dbReference type="Pfam" id="PF13699"/>
    </source>
</evidence>
<dbReference type="AlphaFoldDB" id="A0A8J6P9H7"/>